<dbReference type="HAMAP" id="MF_00033">
    <property type="entry name" value="MurG"/>
    <property type="match status" value="1"/>
</dbReference>
<sequence>MRLLIGAGGTGGHVYPALAVAEVLHKSGDGHELTFIGTRGGGGFEKQLVDAYDVPFAAYGEVFAGPIVGVNPLRAISSMVKMGLGVLQAWQFMGRHKPQAILLTGGWANVPVALAARVRGIPMLVYLPDIEPGSTIRVLSRFAEKVATTVDASAPFFKPGQIVATGYPLRGAFMTATREEGQACFGLDPARKTLLITGGSRGARSINQAVEAILPDLLADGIQVIHITGQLDWDRSQAATADLPDATLYHPLAYSDQMHLAYAASDLAVARAGASTLGELTYYGLPGILVPYPYAWRYQRVNADYLAEHSAAVRLDDEQMADTLLPTIRRLMYDEGTSVQMKAAAKALGSAHGAQNIADLLLEMAQ</sequence>
<dbReference type="GO" id="GO:0071555">
    <property type="term" value="P:cell wall organization"/>
    <property type="evidence" value="ECO:0007669"/>
    <property type="project" value="UniProtKB-KW"/>
</dbReference>
<name>A0A7S8IDV7_9CHLR</name>
<dbReference type="KEGG" id="pmet:G4Y79_19895"/>
<keyword evidence="1 10" id="KW-1003">Cell membrane</keyword>
<proteinExistence type="inferred from homology"/>
<feature type="binding site" evidence="10">
    <location>
        <position position="200"/>
    </location>
    <ligand>
        <name>UDP-N-acetyl-alpha-D-glucosamine</name>
        <dbReference type="ChEBI" id="CHEBI:57705"/>
    </ligand>
</feature>
<keyword evidence="14" id="KW-1185">Reference proteome</keyword>
<dbReference type="GO" id="GO:0009252">
    <property type="term" value="P:peptidoglycan biosynthetic process"/>
    <property type="evidence" value="ECO:0007669"/>
    <property type="project" value="UniProtKB-UniRule"/>
</dbReference>
<evidence type="ECO:0000256" key="8">
    <source>
        <dbReference type="ARBA" id="ARBA00023306"/>
    </source>
</evidence>
<comment type="function">
    <text evidence="10">Cell wall formation. Catalyzes the transfer of a GlcNAc subunit on undecaprenyl-pyrophosphoryl-MurNAc-pentapeptide (lipid intermediate I) to form undecaprenyl-pyrophosphoryl-MurNAc-(pentapeptide)GlcNAc (lipid intermediate II).</text>
</comment>
<dbReference type="CDD" id="cd03785">
    <property type="entry name" value="GT28_MurG"/>
    <property type="match status" value="1"/>
</dbReference>
<dbReference type="Pfam" id="PF04101">
    <property type="entry name" value="Glyco_tran_28_C"/>
    <property type="match status" value="1"/>
</dbReference>
<feature type="binding site" evidence="10">
    <location>
        <position position="299"/>
    </location>
    <ligand>
        <name>UDP-N-acetyl-alpha-D-glucosamine</name>
        <dbReference type="ChEBI" id="CHEBI:57705"/>
    </ligand>
</feature>
<dbReference type="PANTHER" id="PTHR21015:SF22">
    <property type="entry name" value="GLYCOSYLTRANSFERASE"/>
    <property type="match status" value="1"/>
</dbReference>
<reference evidence="13 14" key="1">
    <citation type="submission" date="2020-02" db="EMBL/GenBank/DDBJ databases">
        <authorList>
            <person name="Zheng R.K."/>
            <person name="Sun C.M."/>
        </authorList>
    </citation>
    <scope>NUCLEOTIDE SEQUENCE [LARGE SCALE GENOMIC DNA]</scope>
    <source>
        <strain evidence="14">rifampicinis</strain>
    </source>
</reference>
<feature type="domain" description="Glycosyl transferase family 28 C-terminal" evidence="12">
    <location>
        <begin position="193"/>
        <end position="356"/>
    </location>
</feature>
<keyword evidence="6 10" id="KW-0573">Peptidoglycan synthesis</keyword>
<protein>
    <recommendedName>
        <fullName evidence="10">UDP-N-acetylglucosamine--N-acetylmuramyl-(pentapeptide) pyrophosphoryl-undecaprenol N-acetylglucosamine transferase</fullName>
        <ecNumber evidence="10">2.4.1.227</ecNumber>
    </recommendedName>
    <alternativeName>
        <fullName evidence="10">Undecaprenyl-PP-MurNAc-pentapeptide-UDPGlcNAc GlcNAc transferase</fullName>
    </alternativeName>
</protein>
<evidence type="ECO:0000256" key="6">
    <source>
        <dbReference type="ARBA" id="ARBA00022984"/>
    </source>
</evidence>
<dbReference type="SUPFAM" id="SSF53756">
    <property type="entry name" value="UDP-Glycosyltransferase/glycogen phosphorylase"/>
    <property type="match status" value="1"/>
</dbReference>
<dbReference type="InterPro" id="IPR007235">
    <property type="entry name" value="Glyco_trans_28_C"/>
</dbReference>
<dbReference type="Proteomes" id="UP000594468">
    <property type="component" value="Chromosome"/>
</dbReference>
<keyword evidence="3 10" id="KW-0328">Glycosyltransferase</keyword>
<dbReference type="Gene3D" id="3.40.50.2000">
    <property type="entry name" value="Glycogen Phosphorylase B"/>
    <property type="match status" value="2"/>
</dbReference>
<accession>A0A7S8IDV7</accession>
<keyword evidence="5 10" id="KW-0133">Cell shape</keyword>
<evidence type="ECO:0000256" key="10">
    <source>
        <dbReference type="HAMAP-Rule" id="MF_00033"/>
    </source>
</evidence>
<dbReference type="GO" id="GO:0050511">
    <property type="term" value="F:undecaprenyldiphospho-muramoylpentapeptide beta-N-acetylglucosaminyltransferase activity"/>
    <property type="evidence" value="ECO:0007669"/>
    <property type="project" value="UniProtKB-UniRule"/>
</dbReference>
<dbReference type="PANTHER" id="PTHR21015">
    <property type="entry name" value="UDP-N-ACETYLGLUCOSAMINE--N-ACETYLMURAMYL-(PENTAPEPTIDE) PYROPHOSPHORYL-UNDECAPRENOL N-ACETYLGLUCOSAMINE TRANSFERASE 1"/>
    <property type="match status" value="1"/>
</dbReference>
<keyword evidence="4 10" id="KW-0808">Transferase</keyword>
<evidence type="ECO:0000313" key="14">
    <source>
        <dbReference type="Proteomes" id="UP000594468"/>
    </source>
</evidence>
<dbReference type="InterPro" id="IPR006009">
    <property type="entry name" value="GlcNAc_MurG"/>
</dbReference>
<dbReference type="GO" id="GO:0008360">
    <property type="term" value="P:regulation of cell shape"/>
    <property type="evidence" value="ECO:0007669"/>
    <property type="project" value="UniProtKB-KW"/>
</dbReference>
<dbReference type="RefSeq" id="WP_195169997.1">
    <property type="nucleotide sequence ID" value="NZ_CP062983.1"/>
</dbReference>
<feature type="binding site" evidence="10">
    <location>
        <begin position="10"/>
        <end position="12"/>
    </location>
    <ligand>
        <name>UDP-N-acetyl-alpha-D-glucosamine</name>
        <dbReference type="ChEBI" id="CHEBI:57705"/>
    </ligand>
</feature>
<dbReference type="Pfam" id="PF03033">
    <property type="entry name" value="Glyco_transf_28"/>
    <property type="match status" value="1"/>
</dbReference>
<evidence type="ECO:0000256" key="7">
    <source>
        <dbReference type="ARBA" id="ARBA00023136"/>
    </source>
</evidence>
<dbReference type="EMBL" id="CP062983">
    <property type="protein sequence ID" value="QPC81927.1"/>
    <property type="molecule type" value="Genomic_DNA"/>
</dbReference>
<keyword evidence="2 10" id="KW-0132">Cell division</keyword>
<dbReference type="AlphaFoldDB" id="A0A7S8IDV7"/>
<dbReference type="GO" id="GO:0005975">
    <property type="term" value="P:carbohydrate metabolic process"/>
    <property type="evidence" value="ECO:0007669"/>
    <property type="project" value="InterPro"/>
</dbReference>
<dbReference type="GO" id="GO:0051301">
    <property type="term" value="P:cell division"/>
    <property type="evidence" value="ECO:0007669"/>
    <property type="project" value="UniProtKB-KW"/>
</dbReference>
<evidence type="ECO:0000256" key="2">
    <source>
        <dbReference type="ARBA" id="ARBA00022618"/>
    </source>
</evidence>
<comment type="catalytic activity">
    <reaction evidence="10">
        <text>di-trans,octa-cis-undecaprenyl diphospho-N-acetyl-alpha-D-muramoyl-L-alanyl-D-glutamyl-meso-2,6-diaminopimeloyl-D-alanyl-D-alanine + UDP-N-acetyl-alpha-D-glucosamine = di-trans,octa-cis-undecaprenyl diphospho-[N-acetyl-alpha-D-glucosaminyl-(1-&gt;4)]-N-acetyl-alpha-D-muramoyl-L-alanyl-D-glutamyl-meso-2,6-diaminopimeloyl-D-alanyl-D-alanine + UDP + H(+)</text>
        <dbReference type="Rhea" id="RHEA:31227"/>
        <dbReference type="ChEBI" id="CHEBI:15378"/>
        <dbReference type="ChEBI" id="CHEBI:57705"/>
        <dbReference type="ChEBI" id="CHEBI:58223"/>
        <dbReference type="ChEBI" id="CHEBI:61387"/>
        <dbReference type="ChEBI" id="CHEBI:61388"/>
        <dbReference type="EC" id="2.4.1.227"/>
    </reaction>
</comment>
<organism evidence="13 14">
    <name type="scientific">Phototrophicus methaneseepsis</name>
    <dbReference type="NCBI Taxonomy" id="2710758"/>
    <lineage>
        <taxon>Bacteria</taxon>
        <taxon>Bacillati</taxon>
        <taxon>Chloroflexota</taxon>
        <taxon>Candidatus Thermofontia</taxon>
        <taxon>Phototrophicales</taxon>
        <taxon>Phototrophicaceae</taxon>
        <taxon>Phototrophicus</taxon>
    </lineage>
</organism>
<evidence type="ECO:0000256" key="1">
    <source>
        <dbReference type="ARBA" id="ARBA00022475"/>
    </source>
</evidence>
<keyword evidence="7 10" id="KW-0472">Membrane</keyword>
<evidence type="ECO:0000256" key="3">
    <source>
        <dbReference type="ARBA" id="ARBA00022676"/>
    </source>
</evidence>
<comment type="pathway">
    <text evidence="10">Cell wall biogenesis; peptidoglycan biosynthesis.</text>
</comment>
<evidence type="ECO:0000259" key="11">
    <source>
        <dbReference type="Pfam" id="PF03033"/>
    </source>
</evidence>
<evidence type="ECO:0000256" key="9">
    <source>
        <dbReference type="ARBA" id="ARBA00023316"/>
    </source>
</evidence>
<dbReference type="UniPathway" id="UPA00219"/>
<comment type="subcellular location">
    <subcellularLocation>
        <location evidence="10">Cell membrane</location>
        <topology evidence="10">Peripheral membrane protein</topology>
        <orientation evidence="10">Cytoplasmic side</orientation>
    </subcellularLocation>
</comment>
<evidence type="ECO:0000313" key="13">
    <source>
        <dbReference type="EMBL" id="QPC81927.1"/>
    </source>
</evidence>
<keyword evidence="9 10" id="KW-0961">Cell wall biogenesis/degradation</keyword>
<dbReference type="EC" id="2.4.1.227" evidence="10"/>
<dbReference type="GO" id="GO:0005886">
    <property type="term" value="C:plasma membrane"/>
    <property type="evidence" value="ECO:0007669"/>
    <property type="project" value="UniProtKB-SubCell"/>
</dbReference>
<comment type="caution">
    <text evidence="10">Lacks conserved residue(s) required for the propagation of feature annotation.</text>
</comment>
<evidence type="ECO:0000259" key="12">
    <source>
        <dbReference type="Pfam" id="PF04101"/>
    </source>
</evidence>
<feature type="binding site" evidence="10">
    <location>
        <position position="170"/>
    </location>
    <ligand>
        <name>UDP-N-acetyl-alpha-D-glucosamine</name>
        <dbReference type="ChEBI" id="CHEBI:57705"/>
    </ligand>
</feature>
<feature type="domain" description="Glycosyltransferase family 28 N-terminal" evidence="11">
    <location>
        <begin position="5"/>
        <end position="147"/>
    </location>
</feature>
<comment type="similarity">
    <text evidence="10">Belongs to the glycosyltransferase 28 family. MurG subfamily.</text>
</comment>
<evidence type="ECO:0000256" key="4">
    <source>
        <dbReference type="ARBA" id="ARBA00022679"/>
    </source>
</evidence>
<evidence type="ECO:0000256" key="5">
    <source>
        <dbReference type="ARBA" id="ARBA00022960"/>
    </source>
</evidence>
<dbReference type="InterPro" id="IPR004276">
    <property type="entry name" value="GlycoTrans_28_N"/>
</dbReference>
<gene>
    <name evidence="10" type="primary">murG</name>
    <name evidence="13" type="ORF">G4Y79_19895</name>
</gene>
<keyword evidence="8 10" id="KW-0131">Cell cycle</keyword>